<dbReference type="Pfam" id="PF18802">
    <property type="entry name" value="CxC1"/>
    <property type="match status" value="1"/>
</dbReference>
<protein>
    <recommendedName>
        <fullName evidence="2">CxC1-like cysteine cluster associated with KDZ transposases domain-containing protein</fullName>
    </recommendedName>
</protein>
<dbReference type="AlphaFoldDB" id="A0A8H3GXA9"/>
<evidence type="ECO:0000313" key="3">
    <source>
        <dbReference type="EMBL" id="CAE6473025.1"/>
    </source>
</evidence>
<feature type="region of interest" description="Disordered" evidence="1">
    <location>
        <begin position="911"/>
        <end position="932"/>
    </location>
</feature>
<dbReference type="Proteomes" id="UP000663831">
    <property type="component" value="Unassembled WGS sequence"/>
</dbReference>
<gene>
    <name evidence="3" type="ORF">RDB_LOCUS88913</name>
</gene>
<name>A0A8H3GXA9_9AGAM</name>
<reference evidence="3" key="1">
    <citation type="submission" date="2021-01" db="EMBL/GenBank/DDBJ databases">
        <authorList>
            <person name="Kaushik A."/>
        </authorList>
    </citation>
    <scope>NUCLEOTIDE SEQUENCE</scope>
    <source>
        <strain evidence="3">AG3-1AP</strain>
    </source>
</reference>
<evidence type="ECO:0000259" key="2">
    <source>
        <dbReference type="Pfam" id="PF18802"/>
    </source>
</evidence>
<evidence type="ECO:0000313" key="4">
    <source>
        <dbReference type="Proteomes" id="UP000663831"/>
    </source>
</evidence>
<dbReference type="PANTHER" id="PTHR33096:SF1">
    <property type="entry name" value="CXC1-LIKE CYSTEINE CLUSTER ASSOCIATED WITH KDZ TRANSPOSASES DOMAIN-CONTAINING PROTEIN"/>
    <property type="match status" value="1"/>
</dbReference>
<evidence type="ECO:0000256" key="1">
    <source>
        <dbReference type="SAM" id="MobiDB-lite"/>
    </source>
</evidence>
<dbReference type="InterPro" id="IPR041320">
    <property type="entry name" value="CxC1"/>
</dbReference>
<dbReference type="EMBL" id="CAJMWV010002926">
    <property type="protein sequence ID" value="CAE6473025.1"/>
    <property type="molecule type" value="Genomic_DNA"/>
</dbReference>
<dbReference type="OrthoDB" id="2505969at2759"/>
<feature type="domain" description="CxC1-like cysteine cluster associated with KDZ transposases" evidence="2">
    <location>
        <begin position="172"/>
        <end position="247"/>
    </location>
</feature>
<dbReference type="PANTHER" id="PTHR33096">
    <property type="entry name" value="CXC2 DOMAIN-CONTAINING PROTEIN"/>
    <property type="match status" value="1"/>
</dbReference>
<sequence length="953" mass="108782">MTGPHRVKKRKTVKLHGLKYPFNGSFTESDPISQDTLTPTHTLSLSALEARNATSRRLVSQEYSKLSAHDRAVLNNWVEEPVNDDEIIDGMDVVDIPNDMPGGMGDTESESILRSILPPARYRSWTERTHNASAAWSSQYEDLADAYLLFNASSPNREPPTSISVNEEGSEESETFTVEAVDIFARYSVPITHSCAGGRNVALVRAGYISPSPTNPTTAISIRTLDLFKFLRQRQPQLSIQAFAKTLCDLHTVPYKRYLRDQLSTTLEVYFSILRIIESRILAELRRDGPDWPLKNTCPACTFKLEEEPELRYSMVICGDGNTSLKRYLRSGENDPRQFTDTRMLEPEYVDQYELNNAQKNPTTATGSTSFKNNEEDLATPSVCAPRWKNARNENAKDTFDMLDETGVFTVLCRHGVVLVMADMVKSGERAKYPLAAFSKVIRAHGKNILIGYDIGCQHVVTARNHPMTRDLVRENCTEYIVGAFHGYAHERPCQLDWHPLWRTGAGMDDLEGCERWFSHSNGVARCTQHGTKYNRRLQIWQHIVVSDKDALANLGKFLYNNLQSATSQLKDSLQHRDQAMVKFGLKLEDFSAFVDCERQYLASPPAVLSENADTIEYLTTLEEIDVCQDKIDKLNRSPMSAVASSKQPVNVDNVIATRRRYLTSQVLLHMKNAYRLELELDISSRWTKGNPEWKRAEELRQNHKLQTVVDKLERLCIERMFELEKYLHGNTGYNLRELIAKSLATRSNALKAAVEEYNNIARCSTPPREEISTRKVMDLTKVADFRLLWECREEILTQKWTIPAIREATTHALRVDRAREEIMRVQVEVRRLETWMRDEVYHLTDTLRRLETQNSLLAHALRPQLEYQLRVNSITDTYIQRIKKHPQFEGEPDCGVRKLDADPLGFTQIPESGLTGMDLDKAQSDGQSDDDIEDEMEKLLEGYSQIALVSNK</sequence>
<dbReference type="InterPro" id="IPR040521">
    <property type="entry name" value="KDZ"/>
</dbReference>
<proteinExistence type="predicted"/>
<accession>A0A8H3GXA9</accession>
<dbReference type="Pfam" id="PF18758">
    <property type="entry name" value="KDZ"/>
    <property type="match status" value="1"/>
</dbReference>
<comment type="caution">
    <text evidence="3">The sequence shown here is derived from an EMBL/GenBank/DDBJ whole genome shotgun (WGS) entry which is preliminary data.</text>
</comment>
<organism evidence="3 4">
    <name type="scientific">Rhizoctonia solani</name>
    <dbReference type="NCBI Taxonomy" id="456999"/>
    <lineage>
        <taxon>Eukaryota</taxon>
        <taxon>Fungi</taxon>
        <taxon>Dikarya</taxon>
        <taxon>Basidiomycota</taxon>
        <taxon>Agaricomycotina</taxon>
        <taxon>Agaricomycetes</taxon>
        <taxon>Cantharellales</taxon>
        <taxon>Ceratobasidiaceae</taxon>
        <taxon>Rhizoctonia</taxon>
    </lineage>
</organism>